<dbReference type="InterPro" id="IPR006311">
    <property type="entry name" value="TAT_signal"/>
</dbReference>
<protein>
    <recommendedName>
        <fullName evidence="3">Type VI secretion system tube protein Hcp</fullName>
    </recommendedName>
</protein>
<dbReference type="SUPFAM" id="SSF141452">
    <property type="entry name" value="Hcp1-like"/>
    <property type="match status" value="1"/>
</dbReference>
<dbReference type="Gene3D" id="2.30.110.20">
    <property type="entry name" value="Hcp1-like"/>
    <property type="match status" value="1"/>
</dbReference>
<name>A0ABQ2HQE6_9MICO</name>
<evidence type="ECO:0008006" key="3">
    <source>
        <dbReference type="Google" id="ProtNLM"/>
    </source>
</evidence>
<dbReference type="PANTHER" id="PTHR36152:SF1">
    <property type="entry name" value="UBIQUITIN-LIKE DOMAIN-CONTAINING PROTEIN"/>
    <property type="match status" value="1"/>
</dbReference>
<gene>
    <name evidence="1" type="ORF">GCM10009721_12130</name>
</gene>
<dbReference type="InterPro" id="IPR053165">
    <property type="entry name" value="HSI-I_assembly_Hcp1"/>
</dbReference>
<accession>A0ABQ2HQE6</accession>
<comment type="caution">
    <text evidence="1">The sequence shown here is derived from an EMBL/GenBank/DDBJ whole genome shotgun (WGS) entry which is preliminary data.</text>
</comment>
<organism evidence="1 2">
    <name type="scientific">Terrabacter tumescens</name>
    <dbReference type="NCBI Taxonomy" id="60443"/>
    <lineage>
        <taxon>Bacteria</taxon>
        <taxon>Bacillati</taxon>
        <taxon>Actinomycetota</taxon>
        <taxon>Actinomycetes</taxon>
        <taxon>Micrococcales</taxon>
        <taxon>Intrasporangiaceae</taxon>
        <taxon>Terrabacter</taxon>
    </lineage>
</organism>
<reference evidence="2" key="1">
    <citation type="journal article" date="2019" name="Int. J. Syst. Evol. Microbiol.">
        <title>The Global Catalogue of Microorganisms (GCM) 10K type strain sequencing project: providing services to taxonomists for standard genome sequencing and annotation.</title>
        <authorList>
            <consortium name="The Broad Institute Genomics Platform"/>
            <consortium name="The Broad Institute Genome Sequencing Center for Infectious Disease"/>
            <person name="Wu L."/>
            <person name="Ma J."/>
        </authorList>
    </citation>
    <scope>NUCLEOTIDE SEQUENCE [LARGE SCALE GENOMIC DNA]</scope>
    <source>
        <strain evidence="2">JCM 1365</strain>
    </source>
</reference>
<dbReference type="PROSITE" id="PS51318">
    <property type="entry name" value="TAT"/>
    <property type="match status" value="1"/>
</dbReference>
<proteinExistence type="predicted"/>
<dbReference type="Pfam" id="PF05638">
    <property type="entry name" value="T6SS_HCP"/>
    <property type="match status" value="1"/>
</dbReference>
<dbReference type="PANTHER" id="PTHR36152">
    <property type="entry name" value="CYTOPLASMIC PROTEIN-RELATED"/>
    <property type="match status" value="1"/>
</dbReference>
<evidence type="ECO:0000313" key="2">
    <source>
        <dbReference type="Proteomes" id="UP000623461"/>
    </source>
</evidence>
<dbReference type="InterPro" id="IPR008514">
    <property type="entry name" value="T6SS_Hcp"/>
</dbReference>
<dbReference type="Proteomes" id="UP000623461">
    <property type="component" value="Unassembled WGS sequence"/>
</dbReference>
<dbReference type="EMBL" id="BMNZ01000002">
    <property type="protein sequence ID" value="GGM88613.1"/>
    <property type="molecule type" value="Genomic_DNA"/>
</dbReference>
<evidence type="ECO:0000313" key="1">
    <source>
        <dbReference type="EMBL" id="GGM88613.1"/>
    </source>
</evidence>
<keyword evidence="2" id="KW-1185">Reference proteome</keyword>
<sequence>MVDGSETPTTTRRGALKTGALGLGGLTGAMALGSGHASAAEPPSMATVAALAGITAGRYFLQLDSIPGDSTDARHAGWIETLSYSWGASNSSTVSGSGWSSSKPSLSNLSFVSSFGSASPLLFLRAMNGKHLSTALLEGMTAGTDPRKFVEIELKDVAVASYQSAASDGGGLPTDSFSLAFASIRYTIFLQSDTGGPGQTISATWNVRTASGTSTVT</sequence>
<dbReference type="RefSeq" id="WP_052358532.1">
    <property type="nucleotide sequence ID" value="NZ_BMNZ01000002.1"/>
</dbReference>
<dbReference type="InterPro" id="IPR036624">
    <property type="entry name" value="Hcp1-lik_sf"/>
</dbReference>